<keyword evidence="4" id="KW-1185">Reference proteome</keyword>
<organism evidence="4">
    <name type="scientific">Camponotus floridanus</name>
    <name type="common">Florida carpenter ant</name>
    <dbReference type="NCBI Taxonomy" id="104421"/>
    <lineage>
        <taxon>Eukaryota</taxon>
        <taxon>Metazoa</taxon>
        <taxon>Ecdysozoa</taxon>
        <taxon>Arthropoda</taxon>
        <taxon>Hexapoda</taxon>
        <taxon>Insecta</taxon>
        <taxon>Pterygota</taxon>
        <taxon>Neoptera</taxon>
        <taxon>Endopterygota</taxon>
        <taxon>Hymenoptera</taxon>
        <taxon>Apocrita</taxon>
        <taxon>Aculeata</taxon>
        <taxon>Formicoidea</taxon>
        <taxon>Formicidae</taxon>
        <taxon>Formicinae</taxon>
        <taxon>Camponotus</taxon>
    </lineage>
</organism>
<proteinExistence type="predicted"/>
<dbReference type="InterPro" id="IPR001878">
    <property type="entry name" value="Znf_CCHC"/>
</dbReference>
<dbReference type="Proteomes" id="UP000000311">
    <property type="component" value="Unassembled WGS sequence"/>
</dbReference>
<gene>
    <name evidence="3" type="ORF">EAG_13718</name>
</gene>
<dbReference type="Gene3D" id="4.10.60.10">
    <property type="entry name" value="Zinc finger, CCHC-type"/>
    <property type="match status" value="1"/>
</dbReference>
<evidence type="ECO:0000313" key="4">
    <source>
        <dbReference type="Proteomes" id="UP000000311"/>
    </source>
</evidence>
<protein>
    <submittedName>
        <fullName evidence="3">Gag polyprotein</fullName>
    </submittedName>
</protein>
<accession>E2AJ21</accession>
<dbReference type="OrthoDB" id="7554612at2759"/>
<dbReference type="InterPro" id="IPR036875">
    <property type="entry name" value="Znf_CCHC_sf"/>
</dbReference>
<evidence type="ECO:0000256" key="1">
    <source>
        <dbReference type="PROSITE-ProRule" id="PRU00047"/>
    </source>
</evidence>
<evidence type="ECO:0000259" key="2">
    <source>
        <dbReference type="PROSITE" id="PS50158"/>
    </source>
</evidence>
<feature type="domain" description="CCHC-type" evidence="2">
    <location>
        <begin position="76"/>
        <end position="91"/>
    </location>
</feature>
<dbReference type="AlphaFoldDB" id="E2AJ21"/>
<keyword evidence="1" id="KW-0863">Zinc-finger</keyword>
<feature type="non-terminal residue" evidence="3">
    <location>
        <position position="1"/>
    </location>
</feature>
<dbReference type="GO" id="GO:0008270">
    <property type="term" value="F:zinc ion binding"/>
    <property type="evidence" value="ECO:0007669"/>
    <property type="project" value="UniProtKB-KW"/>
</dbReference>
<dbReference type="EMBL" id="GL439931">
    <property type="protein sequence ID" value="EFN66568.1"/>
    <property type="molecule type" value="Genomic_DNA"/>
</dbReference>
<dbReference type="InParanoid" id="E2AJ21"/>
<keyword evidence="1" id="KW-0479">Metal-binding</keyword>
<name>E2AJ21_CAMFO</name>
<sequence length="122" mass="14218">VQTGDIRAMKNGLGMIWVKCPLNTAVLLSKMEKVRIGWSVIRIEMLQVREKQCFRCWKFGHLKYTCKFEVDRTGHCYRCGSSKHKIKDCSNEAQCVICKKNHAEWHHRMGSMACVKNKKQSK</sequence>
<dbReference type="SUPFAM" id="SSF57756">
    <property type="entry name" value="Retrovirus zinc finger-like domains"/>
    <property type="match status" value="1"/>
</dbReference>
<dbReference type="PROSITE" id="PS50158">
    <property type="entry name" value="ZF_CCHC"/>
    <property type="match status" value="1"/>
</dbReference>
<feature type="non-terminal residue" evidence="3">
    <location>
        <position position="122"/>
    </location>
</feature>
<evidence type="ECO:0000313" key="3">
    <source>
        <dbReference type="EMBL" id="EFN66568.1"/>
    </source>
</evidence>
<dbReference type="GO" id="GO:0003676">
    <property type="term" value="F:nucleic acid binding"/>
    <property type="evidence" value="ECO:0007669"/>
    <property type="project" value="InterPro"/>
</dbReference>
<reference evidence="3 4" key="1">
    <citation type="journal article" date="2010" name="Science">
        <title>Genomic comparison of the ants Camponotus floridanus and Harpegnathos saltator.</title>
        <authorList>
            <person name="Bonasio R."/>
            <person name="Zhang G."/>
            <person name="Ye C."/>
            <person name="Mutti N.S."/>
            <person name="Fang X."/>
            <person name="Qin N."/>
            <person name="Donahue G."/>
            <person name="Yang P."/>
            <person name="Li Q."/>
            <person name="Li C."/>
            <person name="Zhang P."/>
            <person name="Huang Z."/>
            <person name="Berger S.L."/>
            <person name="Reinberg D."/>
            <person name="Wang J."/>
            <person name="Liebig J."/>
        </authorList>
    </citation>
    <scope>NUCLEOTIDE SEQUENCE [LARGE SCALE GENOMIC DNA]</scope>
    <source>
        <strain evidence="4">C129</strain>
    </source>
</reference>
<keyword evidence="1" id="KW-0862">Zinc</keyword>
<dbReference type="SMART" id="SM00343">
    <property type="entry name" value="ZnF_C2HC"/>
    <property type="match status" value="2"/>
</dbReference>